<dbReference type="OrthoDB" id="8607186at2"/>
<keyword evidence="10" id="KW-0998">Cell outer membrane</keyword>
<dbReference type="InterPro" id="IPR008635">
    <property type="entry name" value="Coiled_stalk_dom"/>
</dbReference>
<dbReference type="Pfam" id="PF05662">
    <property type="entry name" value="YadA_stalk"/>
    <property type="match status" value="1"/>
</dbReference>
<feature type="domain" description="Trimeric autotransporter adhesin YadA-like C-terminal membrane anchor" evidence="12">
    <location>
        <begin position="471"/>
        <end position="529"/>
    </location>
</feature>
<evidence type="ECO:0000259" key="13">
    <source>
        <dbReference type="Pfam" id="PF05658"/>
    </source>
</evidence>
<reference evidence="15 16" key="1">
    <citation type="journal article" date="2012" name="Mol. Biol. Evol.">
        <title>Genome reduction and co-evolution between the primary and secondary bacterial symbionts of psyllids.</title>
        <authorList>
            <person name="Sloan D.B."/>
            <person name="Moran N.A."/>
        </authorList>
    </citation>
    <scope>NUCLEOTIDE SEQUENCE [LARGE SCALE GENOMIC DNA]</scope>
    <source>
        <strain evidence="15">Ceuc_S</strain>
    </source>
</reference>
<keyword evidence="7" id="KW-0732">Signal</keyword>
<evidence type="ECO:0000256" key="10">
    <source>
        <dbReference type="ARBA" id="ARBA00023237"/>
    </source>
</evidence>
<dbReference type="InterPro" id="IPR008640">
    <property type="entry name" value="Adhesin_Head_dom"/>
</dbReference>
<accession>J3YS17</accession>
<dbReference type="RefSeq" id="WP_014888206.1">
    <property type="nucleotide sequence ID" value="NC_018419.1"/>
</dbReference>
<feature type="region of interest" description="Disordered" evidence="11">
    <location>
        <begin position="295"/>
        <end position="316"/>
    </location>
</feature>
<evidence type="ECO:0000256" key="11">
    <source>
        <dbReference type="SAM" id="MobiDB-lite"/>
    </source>
</evidence>
<evidence type="ECO:0000256" key="7">
    <source>
        <dbReference type="ARBA" id="ARBA00022729"/>
    </source>
</evidence>
<feature type="compositionally biased region" description="Polar residues" evidence="11">
    <location>
        <begin position="304"/>
        <end position="316"/>
    </location>
</feature>
<evidence type="ECO:0000256" key="6">
    <source>
        <dbReference type="ARBA" id="ARBA00022692"/>
    </source>
</evidence>
<dbReference type="InterPro" id="IPR011049">
    <property type="entry name" value="Serralysin-like_metalloprot_C"/>
</dbReference>
<keyword evidence="16" id="KW-1185">Reference proteome</keyword>
<dbReference type="STRING" id="1199245.A359_05160"/>
<keyword evidence="9" id="KW-0472">Membrane</keyword>
<evidence type="ECO:0000313" key="15">
    <source>
        <dbReference type="EMBL" id="AFP84908.1"/>
    </source>
</evidence>
<evidence type="ECO:0000256" key="3">
    <source>
        <dbReference type="ARBA" id="ARBA00005848"/>
    </source>
</evidence>
<evidence type="ECO:0000256" key="8">
    <source>
        <dbReference type="ARBA" id="ARBA00022927"/>
    </source>
</evidence>
<dbReference type="AlphaFoldDB" id="J3YS17"/>
<dbReference type="InterPro" id="IPR045584">
    <property type="entry name" value="Pilin-like"/>
</dbReference>
<dbReference type="KEGG" id="sect:A359_05160"/>
<evidence type="ECO:0000259" key="12">
    <source>
        <dbReference type="Pfam" id="PF03895"/>
    </source>
</evidence>
<feature type="domain" description="Trimeric autotransporter adhesin YadA-like stalk" evidence="14">
    <location>
        <begin position="247"/>
        <end position="287"/>
    </location>
</feature>
<evidence type="ECO:0000256" key="9">
    <source>
        <dbReference type="ARBA" id="ARBA00023136"/>
    </source>
</evidence>
<keyword evidence="6" id="KW-0812">Transmembrane</keyword>
<keyword evidence="5" id="KW-1134">Transmembrane beta strand</keyword>
<organism evidence="15 16">
    <name type="scientific">secondary endosymbiont of Ctenarytaina eucalypti</name>
    <dbReference type="NCBI Taxonomy" id="1199245"/>
    <lineage>
        <taxon>Bacteria</taxon>
        <taxon>Pseudomonadati</taxon>
        <taxon>Pseudomonadota</taxon>
        <taxon>Gammaproteobacteria</taxon>
        <taxon>Enterobacterales</taxon>
        <taxon>Enterobacteriaceae</taxon>
        <taxon>aphid secondary symbionts</taxon>
    </lineage>
</organism>
<comment type="subcellular location">
    <subcellularLocation>
        <location evidence="2">Cell outer membrane</location>
    </subcellularLocation>
    <subcellularLocation>
        <location evidence="1">Cell surface</location>
    </subcellularLocation>
</comment>
<dbReference type="Pfam" id="PF03895">
    <property type="entry name" value="YadA_anchor"/>
    <property type="match status" value="1"/>
</dbReference>
<comment type="similarity">
    <text evidence="3">Belongs to the autotransporter-2 (AT-2) (TC 1.B.40) family.</text>
</comment>
<keyword evidence="8" id="KW-0653">Protein transport</keyword>
<feature type="domain" description="Trimeric autotransporter adhesin YadA-like head" evidence="13">
    <location>
        <begin position="160"/>
        <end position="186"/>
    </location>
</feature>
<name>J3YS17_9ENTR</name>
<protein>
    <submittedName>
        <fullName evidence="15">Hemagglutinin-like protein</fullName>
    </submittedName>
</protein>
<evidence type="ECO:0000313" key="16">
    <source>
        <dbReference type="Proteomes" id="UP000003936"/>
    </source>
</evidence>
<dbReference type="Gene3D" id="2.150.10.10">
    <property type="entry name" value="Serralysin-like metalloprotease, C-terminal"/>
    <property type="match status" value="1"/>
</dbReference>
<evidence type="ECO:0000256" key="5">
    <source>
        <dbReference type="ARBA" id="ARBA00022452"/>
    </source>
</evidence>
<keyword evidence="4" id="KW-0813">Transport</keyword>
<dbReference type="SUPFAM" id="SSF54523">
    <property type="entry name" value="Pili subunits"/>
    <property type="match status" value="1"/>
</dbReference>
<dbReference type="GO" id="GO:0009986">
    <property type="term" value="C:cell surface"/>
    <property type="evidence" value="ECO:0007669"/>
    <property type="project" value="UniProtKB-SubCell"/>
</dbReference>
<sequence>MNKTEKKARLLNVPPVAYLASAMQTIHALKTALTDHVFIQNKRLSVNNIFTSKVILVKNKKIKTAPLSKEKIIDKLLQKNRHSLLKKDLKSAFHLCNNTHTAIISERKRVLSKIKFLPETVFSYAIISTLTALPYTAIADEITHSGTGKNAYVMGEDTEASASETTAIGHGAKAYQEHSTALGSHASTTRKYVSFLNEKIANEMPNRGLYYNSDASAQIDNRFAEVSVGGTYEDDTNDELFYRKYAQITHVASGTEETDAVNLYQLNTLKESIDKRIGTVNSTVNSLDRKFTLAEQEKKERAQRSASDANAYKNTDTASKKDIKTVAAQEDEDSHTNLYYTAANKAALAAVAQEDAHPTSMLSKASRKNLKISKNTSHTMHMGAGLEEKYHAVAGTSGEIASTSVANTTEDNHPPVNHVQLNRIRRTARSAYTMGQNNTPRINRLEQQVSKTNTKIDRGLAASAALAGLFQPYCVGKANVTAGLGGYRSSQALAVGSGYRMNENAAVKIGLAYSGGNDIMYNASFNLEW</sequence>
<dbReference type="Pfam" id="PF05658">
    <property type="entry name" value="YadA_head"/>
    <property type="match status" value="1"/>
</dbReference>
<dbReference type="SUPFAM" id="SSF101967">
    <property type="entry name" value="Adhesin YadA, collagen-binding domain"/>
    <property type="match status" value="1"/>
</dbReference>
<dbReference type="InterPro" id="IPR005594">
    <property type="entry name" value="YadA_C"/>
</dbReference>
<dbReference type="EMBL" id="CP003546">
    <property type="protein sequence ID" value="AFP84908.1"/>
    <property type="molecule type" value="Genomic_DNA"/>
</dbReference>
<proteinExistence type="inferred from homology"/>
<dbReference type="GO" id="GO:0015031">
    <property type="term" value="P:protein transport"/>
    <property type="evidence" value="ECO:0007669"/>
    <property type="project" value="UniProtKB-KW"/>
</dbReference>
<dbReference type="Gene3D" id="3.30.1300.30">
    <property type="entry name" value="GSPII I/J protein-like"/>
    <property type="match status" value="1"/>
</dbReference>
<dbReference type="GO" id="GO:0009279">
    <property type="term" value="C:cell outer membrane"/>
    <property type="evidence" value="ECO:0007669"/>
    <property type="project" value="UniProtKB-SubCell"/>
</dbReference>
<evidence type="ECO:0000256" key="1">
    <source>
        <dbReference type="ARBA" id="ARBA00004241"/>
    </source>
</evidence>
<evidence type="ECO:0000259" key="14">
    <source>
        <dbReference type="Pfam" id="PF05662"/>
    </source>
</evidence>
<dbReference type="Proteomes" id="UP000003936">
    <property type="component" value="Chromosome"/>
</dbReference>
<gene>
    <name evidence="15" type="ORF">A359_05160</name>
</gene>
<dbReference type="HOGENOM" id="CLU_514705_0_0_6"/>
<evidence type="ECO:0000256" key="2">
    <source>
        <dbReference type="ARBA" id="ARBA00004442"/>
    </source>
</evidence>
<evidence type="ECO:0000256" key="4">
    <source>
        <dbReference type="ARBA" id="ARBA00022448"/>
    </source>
</evidence>